<feature type="compositionally biased region" description="Basic and acidic residues" evidence="1">
    <location>
        <begin position="210"/>
        <end position="220"/>
    </location>
</feature>
<evidence type="ECO:0000313" key="3">
    <source>
        <dbReference type="EMBL" id="MBB4347263.1"/>
    </source>
</evidence>
<feature type="compositionally biased region" description="Basic and acidic residues" evidence="1">
    <location>
        <begin position="288"/>
        <end position="314"/>
    </location>
</feature>
<sequence>MPQGLHTAVLSSYIGGMQEGSQKPRHKLYGGIAASVALHVIIAVALFVRLPAAEMQPPQEESVSVEIVPPPEEQPDEEKPAEQEQALNLTMPEQKPEEQQAPPPPEPENTPTEEAKAEPPPPPPPPAPEEKVEAEQPPPAEPQPPTEEQANEEPPQAPPSEPAPADQPQNNEPQEANGRPLPVLRPVFEFGENSKGSGVSTDGNAAEEGEVAKAEDRDPEIPPEAAEETSEAAASEAKPEAKAETGAAAPALPQDVAPPSLETAHADPLATSDDGTIEGILADIAAEPVEKPPEKEKPVEDEASKAKPMKEAKRLFSQTDTSDASATTAMANIPRGVRASQLCTTELREQLRHGSPAYQPEILPSYSLPQGNVLDIRSAAFRAGAQWYDVRFRCEIDDGATKVVSFGLEVGGAVPHNQWKARRFPEF</sequence>
<keyword evidence="2" id="KW-0812">Transmembrane</keyword>
<feature type="compositionally biased region" description="Low complexity" evidence="1">
    <location>
        <begin position="57"/>
        <end position="67"/>
    </location>
</feature>
<evidence type="ECO:0000313" key="4">
    <source>
        <dbReference type="EMBL" id="MBB4410343.1"/>
    </source>
</evidence>
<feature type="region of interest" description="Disordered" evidence="1">
    <location>
        <begin position="55"/>
        <end position="325"/>
    </location>
</feature>
<evidence type="ECO:0000256" key="1">
    <source>
        <dbReference type="SAM" id="MobiDB-lite"/>
    </source>
</evidence>
<keyword evidence="7" id="KW-1185">Reference proteome</keyword>
<protein>
    <recommendedName>
        <fullName evidence="9">DUF930 domain-containing protein</fullName>
    </recommendedName>
</protein>
<keyword evidence="2" id="KW-1133">Transmembrane helix</keyword>
<name>A0A7W6S617_9HYPH</name>
<dbReference type="AlphaFoldDB" id="A0A7W6S617"/>
<accession>A0A7W6S617</accession>
<dbReference type="EMBL" id="JACIGY010000001">
    <property type="protein sequence ID" value="MBB4410343.1"/>
    <property type="molecule type" value="Genomic_DNA"/>
</dbReference>
<reference evidence="6 7" key="1">
    <citation type="submission" date="2020-08" db="EMBL/GenBank/DDBJ databases">
        <title>Genomic Encyclopedia of Type Strains, Phase IV (KMG-V): Genome sequencing to study the core and pangenomes of soil and plant-associated prokaryotes.</title>
        <authorList>
            <person name="Whitman W."/>
        </authorList>
    </citation>
    <scope>NUCLEOTIDE SEQUENCE [LARGE SCALE GENOMIC DNA]</scope>
    <source>
        <strain evidence="4 7">SEMIA 444</strain>
        <strain evidence="3 6">SEMIA 448</strain>
        <strain evidence="5 8">SEMIA 452</strain>
    </source>
</reference>
<dbReference type="EMBL" id="JACIGW010000001">
    <property type="protein sequence ID" value="MBB4347263.1"/>
    <property type="molecule type" value="Genomic_DNA"/>
</dbReference>
<evidence type="ECO:0000256" key="2">
    <source>
        <dbReference type="SAM" id="Phobius"/>
    </source>
</evidence>
<gene>
    <name evidence="4" type="ORF">GGE31_000814</name>
    <name evidence="3" type="ORF">GGE33_000971</name>
    <name evidence="5" type="ORF">GGE35_000812</name>
</gene>
<feature type="transmembrane region" description="Helical" evidence="2">
    <location>
        <begin position="28"/>
        <end position="48"/>
    </location>
</feature>
<dbReference type="Pfam" id="PF06059">
    <property type="entry name" value="DUF930"/>
    <property type="match status" value="1"/>
</dbReference>
<evidence type="ECO:0000313" key="8">
    <source>
        <dbReference type="Proteomes" id="UP000576087"/>
    </source>
</evidence>
<organism evidence="3 6">
    <name type="scientific">Aliirhizobium cellulosilyticum</name>
    <dbReference type="NCBI Taxonomy" id="393664"/>
    <lineage>
        <taxon>Bacteria</taxon>
        <taxon>Pseudomonadati</taxon>
        <taxon>Pseudomonadota</taxon>
        <taxon>Alphaproteobacteria</taxon>
        <taxon>Hyphomicrobiales</taxon>
        <taxon>Rhizobiaceae</taxon>
        <taxon>Aliirhizobium</taxon>
    </lineage>
</organism>
<evidence type="ECO:0000313" key="7">
    <source>
        <dbReference type="Proteomes" id="UP000524535"/>
    </source>
</evidence>
<feature type="compositionally biased region" description="Polar residues" evidence="1">
    <location>
        <begin position="194"/>
        <end position="203"/>
    </location>
</feature>
<dbReference type="InterPro" id="IPR009273">
    <property type="entry name" value="DUF930"/>
</dbReference>
<feature type="compositionally biased region" description="Pro residues" evidence="1">
    <location>
        <begin position="136"/>
        <end position="145"/>
    </location>
</feature>
<dbReference type="RefSeq" id="WP_183821425.1">
    <property type="nucleotide sequence ID" value="NZ_JACIGW010000001.1"/>
</dbReference>
<comment type="caution">
    <text evidence="3">The sequence shown here is derived from an EMBL/GenBank/DDBJ whole genome shotgun (WGS) entry which is preliminary data.</text>
</comment>
<proteinExistence type="predicted"/>
<dbReference type="Proteomes" id="UP000524535">
    <property type="component" value="Unassembled WGS sequence"/>
</dbReference>
<dbReference type="Proteomes" id="UP000576087">
    <property type="component" value="Unassembled WGS sequence"/>
</dbReference>
<evidence type="ECO:0008006" key="9">
    <source>
        <dbReference type="Google" id="ProtNLM"/>
    </source>
</evidence>
<evidence type="ECO:0000313" key="5">
    <source>
        <dbReference type="EMBL" id="MBB4445030.1"/>
    </source>
</evidence>
<keyword evidence="2" id="KW-0472">Membrane</keyword>
<dbReference type="Proteomes" id="UP000520770">
    <property type="component" value="Unassembled WGS sequence"/>
</dbReference>
<evidence type="ECO:0000313" key="6">
    <source>
        <dbReference type="Proteomes" id="UP000520770"/>
    </source>
</evidence>
<feature type="compositionally biased region" description="Pro residues" evidence="1">
    <location>
        <begin position="118"/>
        <end position="127"/>
    </location>
</feature>
<dbReference type="EMBL" id="JACIHM010000001">
    <property type="protein sequence ID" value="MBB4445030.1"/>
    <property type="molecule type" value="Genomic_DNA"/>
</dbReference>